<evidence type="ECO:0000256" key="3">
    <source>
        <dbReference type="ARBA" id="ARBA00022694"/>
    </source>
</evidence>
<evidence type="ECO:0000313" key="4">
    <source>
        <dbReference type="EMBL" id="KAI9263413.1"/>
    </source>
</evidence>
<evidence type="ECO:0000256" key="2">
    <source>
        <dbReference type="ARBA" id="ARBA00007331"/>
    </source>
</evidence>
<comment type="subcellular location">
    <subcellularLocation>
        <location evidence="1">Nucleus</location>
    </subcellularLocation>
</comment>
<accession>A0AAD5PDW8</accession>
<protein>
    <submittedName>
        <fullName evidence="4">RNase P subunit p30-domain-containing protein</fullName>
    </submittedName>
</protein>
<dbReference type="Gene3D" id="3.20.20.140">
    <property type="entry name" value="Metal-dependent hydrolases"/>
    <property type="match status" value="1"/>
</dbReference>
<dbReference type="InterPro" id="IPR002738">
    <property type="entry name" value="RNase_P_p30"/>
</dbReference>
<dbReference type="Proteomes" id="UP001209540">
    <property type="component" value="Unassembled WGS sequence"/>
</dbReference>
<dbReference type="GO" id="GO:0005655">
    <property type="term" value="C:nucleolar ribonuclease P complex"/>
    <property type="evidence" value="ECO:0007669"/>
    <property type="project" value="TreeGrafter"/>
</dbReference>
<comment type="similarity">
    <text evidence="2">Belongs to the eukaryotic/archaeal RNase P protein component 3 family.</text>
</comment>
<dbReference type="PANTHER" id="PTHR13031">
    <property type="entry name" value="RIBONUCLEASE P SUBUNIT P30"/>
    <property type="match status" value="1"/>
</dbReference>
<evidence type="ECO:0000313" key="5">
    <source>
        <dbReference type="Proteomes" id="UP001209540"/>
    </source>
</evidence>
<dbReference type="GO" id="GO:0008033">
    <property type="term" value="P:tRNA processing"/>
    <property type="evidence" value="ECO:0007669"/>
    <property type="project" value="UniProtKB-KW"/>
</dbReference>
<dbReference type="AlphaFoldDB" id="A0AAD5PDW8"/>
<dbReference type="SUPFAM" id="SSF89550">
    <property type="entry name" value="PHP domain-like"/>
    <property type="match status" value="1"/>
</dbReference>
<dbReference type="Pfam" id="PF01876">
    <property type="entry name" value="RNase_P_p30"/>
    <property type="match status" value="1"/>
</dbReference>
<organism evidence="4 5">
    <name type="scientific">Phascolomyces articulosus</name>
    <dbReference type="NCBI Taxonomy" id="60185"/>
    <lineage>
        <taxon>Eukaryota</taxon>
        <taxon>Fungi</taxon>
        <taxon>Fungi incertae sedis</taxon>
        <taxon>Mucoromycota</taxon>
        <taxon>Mucoromycotina</taxon>
        <taxon>Mucoromycetes</taxon>
        <taxon>Mucorales</taxon>
        <taxon>Lichtheimiaceae</taxon>
        <taxon>Phascolomyces</taxon>
    </lineage>
</organism>
<proteinExistence type="inferred from homology"/>
<dbReference type="GO" id="GO:0003723">
    <property type="term" value="F:RNA binding"/>
    <property type="evidence" value="ECO:0007669"/>
    <property type="project" value="TreeGrafter"/>
</dbReference>
<name>A0AAD5PDW8_9FUNG</name>
<dbReference type="InterPro" id="IPR016195">
    <property type="entry name" value="Pol/histidinol_Pase-like"/>
</dbReference>
<dbReference type="EMBL" id="JAIXMP010000013">
    <property type="protein sequence ID" value="KAI9263413.1"/>
    <property type="molecule type" value="Genomic_DNA"/>
</dbReference>
<dbReference type="PANTHER" id="PTHR13031:SF0">
    <property type="entry name" value="RIBONUCLEASE P PROTEIN SUBUNIT P30"/>
    <property type="match status" value="1"/>
</dbReference>
<reference evidence="4" key="1">
    <citation type="journal article" date="2022" name="IScience">
        <title>Evolution of zygomycete secretomes and the origins of terrestrial fungal ecologies.</title>
        <authorList>
            <person name="Chang Y."/>
            <person name="Wang Y."/>
            <person name="Mondo S."/>
            <person name="Ahrendt S."/>
            <person name="Andreopoulos W."/>
            <person name="Barry K."/>
            <person name="Beard J."/>
            <person name="Benny G.L."/>
            <person name="Blankenship S."/>
            <person name="Bonito G."/>
            <person name="Cuomo C."/>
            <person name="Desiro A."/>
            <person name="Gervers K.A."/>
            <person name="Hundley H."/>
            <person name="Kuo A."/>
            <person name="LaButti K."/>
            <person name="Lang B.F."/>
            <person name="Lipzen A."/>
            <person name="O'Donnell K."/>
            <person name="Pangilinan J."/>
            <person name="Reynolds N."/>
            <person name="Sandor L."/>
            <person name="Smith M.E."/>
            <person name="Tsang A."/>
            <person name="Grigoriev I.V."/>
            <person name="Stajich J.E."/>
            <person name="Spatafora J.W."/>
        </authorList>
    </citation>
    <scope>NUCLEOTIDE SEQUENCE</scope>
    <source>
        <strain evidence="4">RSA 2281</strain>
    </source>
</reference>
<reference evidence="4" key="2">
    <citation type="submission" date="2023-02" db="EMBL/GenBank/DDBJ databases">
        <authorList>
            <consortium name="DOE Joint Genome Institute"/>
            <person name="Mondo S.J."/>
            <person name="Chang Y."/>
            <person name="Wang Y."/>
            <person name="Ahrendt S."/>
            <person name="Andreopoulos W."/>
            <person name="Barry K."/>
            <person name="Beard J."/>
            <person name="Benny G.L."/>
            <person name="Blankenship S."/>
            <person name="Bonito G."/>
            <person name="Cuomo C."/>
            <person name="Desiro A."/>
            <person name="Gervers K.A."/>
            <person name="Hundley H."/>
            <person name="Kuo A."/>
            <person name="LaButti K."/>
            <person name="Lang B.F."/>
            <person name="Lipzen A."/>
            <person name="O'Donnell K."/>
            <person name="Pangilinan J."/>
            <person name="Reynolds N."/>
            <person name="Sandor L."/>
            <person name="Smith M.W."/>
            <person name="Tsang A."/>
            <person name="Grigoriev I.V."/>
            <person name="Stajich J.E."/>
            <person name="Spatafora J.W."/>
        </authorList>
    </citation>
    <scope>NUCLEOTIDE SEQUENCE</scope>
    <source>
        <strain evidence="4">RSA 2281</strain>
    </source>
</reference>
<gene>
    <name evidence="4" type="ORF">BDA99DRAFT_510135</name>
</gene>
<keyword evidence="5" id="KW-1185">Reference proteome</keyword>
<sequence length="223" mass="25538">MYFDLNIPYIPDKDDKHSERLRLILARFSQIAESVVAFNHVIDDPNKAHTIEPIPFDKVNHSVCQLTRVTMETDILPTPEEIDKLRSRYQLVAIRTSHESTFEAACRTSHVDIISMDCSKRLPFRLDRDVVQEAMKRGIFFEICYGAGTRDNTQRAYVLQMSKELIACTGGDNLIVSSEANTVADIRGPFDVLYLMKAFGLPNDKAKFTTERNGERLIRKLRL</sequence>
<comment type="caution">
    <text evidence="4">The sequence shown here is derived from an EMBL/GenBank/DDBJ whole genome shotgun (WGS) entry which is preliminary data.</text>
</comment>
<evidence type="ECO:0000256" key="1">
    <source>
        <dbReference type="ARBA" id="ARBA00004123"/>
    </source>
</evidence>
<keyword evidence="3" id="KW-0819">tRNA processing</keyword>